<dbReference type="PROSITE" id="PS50109">
    <property type="entry name" value="HIS_KIN"/>
    <property type="match status" value="1"/>
</dbReference>
<organism evidence="17 18">
    <name type="scientific">Mucilaginibacter antarcticus</name>
    <dbReference type="NCBI Taxonomy" id="1855725"/>
    <lineage>
        <taxon>Bacteria</taxon>
        <taxon>Pseudomonadati</taxon>
        <taxon>Bacteroidota</taxon>
        <taxon>Sphingobacteriia</taxon>
        <taxon>Sphingobacteriales</taxon>
        <taxon>Sphingobacteriaceae</taxon>
        <taxon>Mucilaginibacter</taxon>
    </lineage>
</organism>
<evidence type="ECO:0000256" key="1">
    <source>
        <dbReference type="ARBA" id="ARBA00000085"/>
    </source>
</evidence>
<evidence type="ECO:0000256" key="5">
    <source>
        <dbReference type="ARBA" id="ARBA00022553"/>
    </source>
</evidence>
<keyword evidence="11 14" id="KW-1133">Transmembrane helix</keyword>
<evidence type="ECO:0000256" key="14">
    <source>
        <dbReference type="SAM" id="Phobius"/>
    </source>
</evidence>
<dbReference type="Pfam" id="PF00672">
    <property type="entry name" value="HAMP"/>
    <property type="match status" value="1"/>
</dbReference>
<dbReference type="InterPro" id="IPR050398">
    <property type="entry name" value="HssS/ArlS-like"/>
</dbReference>
<dbReference type="Gene3D" id="1.10.287.130">
    <property type="match status" value="1"/>
</dbReference>
<dbReference type="GO" id="GO:0005524">
    <property type="term" value="F:ATP binding"/>
    <property type="evidence" value="ECO:0007669"/>
    <property type="project" value="UniProtKB-KW"/>
</dbReference>
<dbReference type="InterPro" id="IPR005467">
    <property type="entry name" value="His_kinase_dom"/>
</dbReference>
<keyword evidence="5" id="KW-0597">Phosphoprotein</keyword>
<evidence type="ECO:0000256" key="10">
    <source>
        <dbReference type="ARBA" id="ARBA00022840"/>
    </source>
</evidence>
<keyword evidence="10 17" id="KW-0067">ATP-binding</keyword>
<dbReference type="EMBL" id="JBHUON010000015">
    <property type="protein sequence ID" value="MFD2865633.1"/>
    <property type="molecule type" value="Genomic_DNA"/>
</dbReference>
<dbReference type="EC" id="2.7.13.3" evidence="3"/>
<dbReference type="CDD" id="cd00082">
    <property type="entry name" value="HisKA"/>
    <property type="match status" value="1"/>
</dbReference>
<evidence type="ECO:0000256" key="9">
    <source>
        <dbReference type="ARBA" id="ARBA00022777"/>
    </source>
</evidence>
<dbReference type="InterPro" id="IPR036890">
    <property type="entry name" value="HATPase_C_sf"/>
</dbReference>
<dbReference type="SUPFAM" id="SSF55874">
    <property type="entry name" value="ATPase domain of HSP90 chaperone/DNA topoisomerase II/histidine kinase"/>
    <property type="match status" value="1"/>
</dbReference>
<dbReference type="CDD" id="cd00075">
    <property type="entry name" value="HATPase"/>
    <property type="match status" value="1"/>
</dbReference>
<evidence type="ECO:0000256" key="11">
    <source>
        <dbReference type="ARBA" id="ARBA00022989"/>
    </source>
</evidence>
<dbReference type="Gene3D" id="6.10.340.10">
    <property type="match status" value="1"/>
</dbReference>
<evidence type="ECO:0000256" key="2">
    <source>
        <dbReference type="ARBA" id="ARBA00004651"/>
    </source>
</evidence>
<name>A0ABW5XTT4_9SPHI</name>
<dbReference type="SUPFAM" id="SSF158472">
    <property type="entry name" value="HAMP domain-like"/>
    <property type="match status" value="1"/>
</dbReference>
<evidence type="ECO:0000256" key="7">
    <source>
        <dbReference type="ARBA" id="ARBA00022692"/>
    </source>
</evidence>
<sequence>MKIQTKITLHFLALSTGILILLNAFILYFESRFNYRDFFKRLAARVNITADINLLPEKTKGYLEMRNRFLEKLDGEQELFIKAPANITTNPGLPEKFFKDLVANNRAEYKQDNRFYSGKIVSRGQNKYIVVVSAKNPYGYREIEDLQQILLFGFMGALVIVFFVGKFFSFNTFAPIRKLNNKVNSITSSNLHQRLDVTGKDEIAELQHTFNNMLNRLETAFETQNNFVSNASHELRTPLTIINSEIELAINKSEAGSRQHEVLSTIQTETNKLIQILNGLLTMAQSGYDGKKQNWEQIRVDELLWFAIESVKKINPDSNIEVDFSNLPADELLLNVAGNSNLLNLAITNIIINSCKYSQNKLVIVKLTAQNGKLVIAITDLGIGIPSDELQHIFVPFFRASNTHEYKGHGVGLPLALNIIRLHNGSIGIRSEVNLGTEIQIFLPSGPS</sequence>
<feature type="transmembrane region" description="Helical" evidence="14">
    <location>
        <begin position="149"/>
        <end position="168"/>
    </location>
</feature>
<comment type="catalytic activity">
    <reaction evidence="1">
        <text>ATP + protein L-histidine = ADP + protein N-phospho-L-histidine.</text>
        <dbReference type="EC" id="2.7.13.3"/>
    </reaction>
</comment>
<evidence type="ECO:0000313" key="18">
    <source>
        <dbReference type="Proteomes" id="UP001597601"/>
    </source>
</evidence>
<comment type="subcellular location">
    <subcellularLocation>
        <location evidence="2">Cell membrane</location>
        <topology evidence="2">Multi-pass membrane protein</topology>
    </subcellularLocation>
</comment>
<gene>
    <name evidence="17" type="ORF">ACFSYC_13110</name>
</gene>
<reference evidence="18" key="1">
    <citation type="journal article" date="2019" name="Int. J. Syst. Evol. Microbiol.">
        <title>The Global Catalogue of Microorganisms (GCM) 10K type strain sequencing project: providing services to taxonomists for standard genome sequencing and annotation.</title>
        <authorList>
            <consortium name="The Broad Institute Genomics Platform"/>
            <consortium name="The Broad Institute Genome Sequencing Center for Infectious Disease"/>
            <person name="Wu L."/>
            <person name="Ma J."/>
        </authorList>
    </citation>
    <scope>NUCLEOTIDE SEQUENCE [LARGE SCALE GENOMIC DNA]</scope>
    <source>
        <strain evidence="18">KCTC 52232</strain>
    </source>
</reference>
<evidence type="ECO:0000256" key="3">
    <source>
        <dbReference type="ARBA" id="ARBA00012438"/>
    </source>
</evidence>
<dbReference type="InterPro" id="IPR003660">
    <property type="entry name" value="HAMP_dom"/>
</dbReference>
<dbReference type="SMART" id="SM00387">
    <property type="entry name" value="HATPase_c"/>
    <property type="match status" value="1"/>
</dbReference>
<dbReference type="RefSeq" id="WP_377128306.1">
    <property type="nucleotide sequence ID" value="NZ_JBHUHN010000001.1"/>
</dbReference>
<dbReference type="InterPro" id="IPR003661">
    <property type="entry name" value="HisK_dim/P_dom"/>
</dbReference>
<accession>A0ABW5XTT4</accession>
<evidence type="ECO:0000259" key="15">
    <source>
        <dbReference type="PROSITE" id="PS50109"/>
    </source>
</evidence>
<dbReference type="SMART" id="SM00304">
    <property type="entry name" value="HAMP"/>
    <property type="match status" value="1"/>
</dbReference>
<dbReference type="SUPFAM" id="SSF47384">
    <property type="entry name" value="Homodimeric domain of signal transducing histidine kinase"/>
    <property type="match status" value="1"/>
</dbReference>
<dbReference type="InterPro" id="IPR004358">
    <property type="entry name" value="Sig_transdc_His_kin-like_C"/>
</dbReference>
<protein>
    <recommendedName>
        <fullName evidence="3">histidine kinase</fullName>
        <ecNumber evidence="3">2.7.13.3</ecNumber>
    </recommendedName>
</protein>
<dbReference type="PANTHER" id="PTHR45528:SF1">
    <property type="entry name" value="SENSOR HISTIDINE KINASE CPXA"/>
    <property type="match status" value="1"/>
</dbReference>
<keyword evidence="8" id="KW-0547">Nucleotide-binding</keyword>
<keyword evidence="7 14" id="KW-0812">Transmembrane</keyword>
<keyword evidence="13 14" id="KW-0472">Membrane</keyword>
<feature type="domain" description="HAMP" evidence="16">
    <location>
        <begin position="170"/>
        <end position="222"/>
    </location>
</feature>
<dbReference type="Gene3D" id="3.30.565.10">
    <property type="entry name" value="Histidine kinase-like ATPase, C-terminal domain"/>
    <property type="match status" value="1"/>
</dbReference>
<evidence type="ECO:0000313" key="17">
    <source>
        <dbReference type="EMBL" id="MFD2865633.1"/>
    </source>
</evidence>
<dbReference type="SMART" id="SM00388">
    <property type="entry name" value="HisKA"/>
    <property type="match status" value="1"/>
</dbReference>
<evidence type="ECO:0000256" key="12">
    <source>
        <dbReference type="ARBA" id="ARBA00023012"/>
    </source>
</evidence>
<evidence type="ECO:0000256" key="4">
    <source>
        <dbReference type="ARBA" id="ARBA00022475"/>
    </source>
</evidence>
<feature type="transmembrane region" description="Helical" evidence="14">
    <location>
        <begin position="7"/>
        <end position="29"/>
    </location>
</feature>
<keyword evidence="9" id="KW-0418">Kinase</keyword>
<dbReference type="CDD" id="cd06225">
    <property type="entry name" value="HAMP"/>
    <property type="match status" value="1"/>
</dbReference>
<feature type="domain" description="Histidine kinase" evidence="15">
    <location>
        <begin position="230"/>
        <end position="447"/>
    </location>
</feature>
<evidence type="ECO:0000256" key="13">
    <source>
        <dbReference type="ARBA" id="ARBA00023136"/>
    </source>
</evidence>
<dbReference type="PANTHER" id="PTHR45528">
    <property type="entry name" value="SENSOR HISTIDINE KINASE CPXA"/>
    <property type="match status" value="1"/>
</dbReference>
<evidence type="ECO:0000259" key="16">
    <source>
        <dbReference type="PROSITE" id="PS50885"/>
    </source>
</evidence>
<comment type="caution">
    <text evidence="17">The sequence shown here is derived from an EMBL/GenBank/DDBJ whole genome shotgun (WGS) entry which is preliminary data.</text>
</comment>
<evidence type="ECO:0000256" key="8">
    <source>
        <dbReference type="ARBA" id="ARBA00022741"/>
    </source>
</evidence>
<keyword evidence="4" id="KW-1003">Cell membrane</keyword>
<dbReference type="PROSITE" id="PS50885">
    <property type="entry name" value="HAMP"/>
    <property type="match status" value="1"/>
</dbReference>
<keyword evidence="18" id="KW-1185">Reference proteome</keyword>
<dbReference type="Pfam" id="PF00512">
    <property type="entry name" value="HisKA"/>
    <property type="match status" value="1"/>
</dbReference>
<dbReference type="PRINTS" id="PR00344">
    <property type="entry name" value="BCTRLSENSOR"/>
</dbReference>
<dbReference type="InterPro" id="IPR036097">
    <property type="entry name" value="HisK_dim/P_sf"/>
</dbReference>
<keyword evidence="12" id="KW-0902">Two-component regulatory system</keyword>
<proteinExistence type="predicted"/>
<evidence type="ECO:0000256" key="6">
    <source>
        <dbReference type="ARBA" id="ARBA00022679"/>
    </source>
</evidence>
<dbReference type="Proteomes" id="UP001597601">
    <property type="component" value="Unassembled WGS sequence"/>
</dbReference>
<keyword evidence="6" id="KW-0808">Transferase</keyword>
<dbReference type="InterPro" id="IPR003594">
    <property type="entry name" value="HATPase_dom"/>
</dbReference>
<dbReference type="Pfam" id="PF02518">
    <property type="entry name" value="HATPase_c"/>
    <property type="match status" value="1"/>
</dbReference>